<feature type="repeat" description="WD" evidence="3">
    <location>
        <begin position="1186"/>
        <end position="1227"/>
    </location>
</feature>
<proteinExistence type="predicted"/>
<dbReference type="GO" id="GO:0003824">
    <property type="term" value="F:catalytic activity"/>
    <property type="evidence" value="ECO:0007669"/>
    <property type="project" value="InterPro"/>
</dbReference>
<dbReference type="PROSITE" id="PS50082">
    <property type="entry name" value="WD_REPEATS_2"/>
    <property type="match status" value="7"/>
</dbReference>
<protein>
    <recommendedName>
        <fullName evidence="4">NACHT domain-containing protein</fullName>
    </recommendedName>
</protein>
<dbReference type="SUPFAM" id="SSF53167">
    <property type="entry name" value="Purine and uridine phosphorylases"/>
    <property type="match status" value="1"/>
</dbReference>
<feature type="domain" description="NACHT" evidence="4">
    <location>
        <begin position="405"/>
        <end position="554"/>
    </location>
</feature>
<dbReference type="InterPro" id="IPR020472">
    <property type="entry name" value="WD40_PAC1"/>
</dbReference>
<dbReference type="InterPro" id="IPR056884">
    <property type="entry name" value="NPHP3-like_N"/>
</dbReference>
<feature type="repeat" description="WD" evidence="3">
    <location>
        <begin position="1113"/>
        <end position="1144"/>
    </location>
</feature>
<feature type="repeat" description="WD" evidence="3">
    <location>
        <begin position="1144"/>
        <end position="1185"/>
    </location>
</feature>
<dbReference type="Gene3D" id="3.40.50.300">
    <property type="entry name" value="P-loop containing nucleotide triphosphate hydrolases"/>
    <property type="match status" value="1"/>
</dbReference>
<dbReference type="PANTHER" id="PTHR19848:SF8">
    <property type="entry name" value="F-BOX AND WD REPEAT DOMAIN CONTAINING 7"/>
    <property type="match status" value="1"/>
</dbReference>
<dbReference type="PROSITE" id="PS50837">
    <property type="entry name" value="NACHT"/>
    <property type="match status" value="1"/>
</dbReference>
<organism evidence="5 6">
    <name type="scientific">Talaromyces rugulosus</name>
    <name type="common">Penicillium rugulosum</name>
    <dbReference type="NCBI Taxonomy" id="121627"/>
    <lineage>
        <taxon>Eukaryota</taxon>
        <taxon>Fungi</taxon>
        <taxon>Dikarya</taxon>
        <taxon>Ascomycota</taxon>
        <taxon>Pezizomycotina</taxon>
        <taxon>Eurotiomycetes</taxon>
        <taxon>Eurotiomycetidae</taxon>
        <taxon>Eurotiales</taxon>
        <taxon>Trichocomaceae</taxon>
        <taxon>Talaromyces</taxon>
        <taxon>Talaromyces sect. Islandici</taxon>
    </lineage>
</organism>
<keyword evidence="1 3" id="KW-0853">WD repeat</keyword>
<dbReference type="SUPFAM" id="SSF52540">
    <property type="entry name" value="P-loop containing nucleoside triphosphate hydrolases"/>
    <property type="match status" value="1"/>
</dbReference>
<accession>A0A7H8R1G4</accession>
<dbReference type="InterPro" id="IPR015943">
    <property type="entry name" value="WD40/YVTN_repeat-like_dom_sf"/>
</dbReference>
<dbReference type="Proteomes" id="UP000509510">
    <property type="component" value="Chromosome IV"/>
</dbReference>
<sequence length="1367" mass="154168">MSRSEQECPDSIDCYTVGWICALEEEYECACRMLDEEFSGPEIDDQDDNTYVYGRIANHHVVIGCLPAGRYGTNSAARVARDMVRSFPRLRFALMVGIGGGAPTEDNNIRLGDVVVSQPRNGFGGVIQYDLGKRLQNGRFQKTGQLNAPPEKLLGVIPEIRRLYNDKRKPDRIAEHLQRMDDMEDYQRPMLDQLYRTEYQHVGGKNCAQCAPNLIVERPERRVHRTVAVHYGTIASGNTVMKDATLRDAYAKDPELNIICFEMEAAGLMNNLPCLVIRGICDYCDTHKNDEWHKYAALTAAAYARELLLVLKSQRVQAMPPWAERVVGELRQVQQDMITIIDSQSTVQSRVDTIDWKIDWANLPAVEGAGFDSYMDQHEHECLPGTRTELLHQITEWATSPQGKCVFWLNGMAGTGKSTISRTVAKCFTQSHLLGASFFFKSGEGDRGNAKKFFPTIIRQLVAKIPPLISGVRKVIDDDPGIITKSLREQFEKLLLQPLQGLKQSDHQASTIVIVVDALDECERSDDIRVILQLLPRVRILSSVYLRFFLTSRPELPLRLGFRDIADNHQDLVLHEVPKLVIEHDISLFLEHRLAQIRKERLLPSDWPGSTNIKTLAMMSVPLFIFAATICRILEDPQWDAVESLTEILTHQSNESNLDRTYLPVLNRFLIKQNETKHKRLVDEFREVVGVIILLENPLSVTSLSKLLGVSTRFINIRLGSLHSVLRMAEDGTQPVRLLHLSFRDFLLDPTTRKKTPFWVDEKLVHHRITMRCLKIMDYGLKKNICNLPTDGTPRVEIDAYSVSQYLPPELQYSCRYWAQHLVRSKDPVTELDNAFLFLEKHFLHWVEAMSLLDIISEVVGTIDILYSVIKDKSSKIPQFLQDARRFLLKNIQIMDIAPLQSYSSGLIFAPRNSIVRKMFIEELPSWICRLPDVEEYWSALQQTLEGHLGPVKSVAFSPDGRLLASGSSDKTIKLWDPATGSLQHTLKGHLDAVLSVVFSPDNRLLASGSDDKTIKLWDTATGALKHTLEGHSDLVWLVQFSSDGQLLLSSSGDQITKLWDPATGALQQTLDHLDMDDEADNAVEAVMLSPDDRLLLKARRKTLESIDADWPLAFSPGGPQLASGSDDKTIKLWDTATKILQKTLESADKVWSLEFSPDGRLLASGSNDSTINLWDTATEALQQTLEGCFDAVQLLIFSPDHRLLASGSLNSTIKLWDTVTGTLQHTFEGFDWYGPVAFSPDGQLLALGSDDRTVKLWDTATGALLKQTLPVEPIVTSLKFSEDSPYLNTDLGFLDIQSWYSDYTSYWSRTNGEEAFIRENPWVTIQGKNVLWLPFEYRPTFSTVKKDGTLILGHVSGRVSFIGFCT</sequence>
<evidence type="ECO:0000256" key="1">
    <source>
        <dbReference type="ARBA" id="ARBA00022574"/>
    </source>
</evidence>
<dbReference type="GeneID" id="55994805"/>
<dbReference type="KEGG" id="trg:TRUGW13939_07312"/>
<feature type="repeat" description="WD" evidence="3">
    <location>
        <begin position="987"/>
        <end position="1028"/>
    </location>
</feature>
<feature type="repeat" description="WD" evidence="3">
    <location>
        <begin position="1029"/>
        <end position="1070"/>
    </location>
</feature>
<keyword evidence="6" id="KW-1185">Reference proteome</keyword>
<dbReference type="PRINTS" id="PR00320">
    <property type="entry name" value="GPROTEINBRPT"/>
</dbReference>
<keyword evidence="2" id="KW-0677">Repeat</keyword>
<dbReference type="Pfam" id="PF24883">
    <property type="entry name" value="NPHP3_N"/>
    <property type="match status" value="1"/>
</dbReference>
<dbReference type="PANTHER" id="PTHR19848">
    <property type="entry name" value="WD40 REPEAT PROTEIN"/>
    <property type="match status" value="1"/>
</dbReference>
<evidence type="ECO:0000313" key="5">
    <source>
        <dbReference type="EMBL" id="QKX60169.1"/>
    </source>
</evidence>
<dbReference type="CDD" id="cd00200">
    <property type="entry name" value="WD40"/>
    <property type="match status" value="1"/>
</dbReference>
<dbReference type="SUPFAM" id="SSF50978">
    <property type="entry name" value="WD40 repeat-like"/>
    <property type="match status" value="2"/>
</dbReference>
<dbReference type="InterPro" id="IPR036322">
    <property type="entry name" value="WD40_repeat_dom_sf"/>
</dbReference>
<dbReference type="OrthoDB" id="4226403at2759"/>
<dbReference type="GO" id="GO:0009116">
    <property type="term" value="P:nucleoside metabolic process"/>
    <property type="evidence" value="ECO:0007669"/>
    <property type="project" value="InterPro"/>
</dbReference>
<dbReference type="InterPro" id="IPR007111">
    <property type="entry name" value="NACHT_NTPase"/>
</dbReference>
<dbReference type="InterPro" id="IPR027417">
    <property type="entry name" value="P-loop_NTPase"/>
</dbReference>
<dbReference type="SMART" id="SM00320">
    <property type="entry name" value="WD40"/>
    <property type="match status" value="7"/>
</dbReference>
<dbReference type="EMBL" id="CP055901">
    <property type="protein sequence ID" value="QKX60169.1"/>
    <property type="molecule type" value="Genomic_DNA"/>
</dbReference>
<evidence type="ECO:0000256" key="3">
    <source>
        <dbReference type="PROSITE-ProRule" id="PRU00221"/>
    </source>
</evidence>
<dbReference type="InterPro" id="IPR000845">
    <property type="entry name" value="Nucleoside_phosphorylase_d"/>
</dbReference>
<dbReference type="Pfam" id="PF00400">
    <property type="entry name" value="WD40"/>
    <property type="match status" value="7"/>
</dbReference>
<dbReference type="Pfam" id="PF01048">
    <property type="entry name" value="PNP_UDP_1"/>
    <property type="match status" value="1"/>
</dbReference>
<gene>
    <name evidence="5" type="ORF">TRUGW13939_07312</name>
</gene>
<name>A0A7H8R1G4_TALRU</name>
<evidence type="ECO:0000313" key="6">
    <source>
        <dbReference type="Proteomes" id="UP000509510"/>
    </source>
</evidence>
<feature type="repeat" description="WD" evidence="3">
    <location>
        <begin position="945"/>
        <end position="986"/>
    </location>
</feature>
<evidence type="ECO:0000259" key="4">
    <source>
        <dbReference type="PROSITE" id="PS50837"/>
    </source>
</evidence>
<dbReference type="InterPro" id="IPR019775">
    <property type="entry name" value="WD40_repeat_CS"/>
</dbReference>
<dbReference type="InterPro" id="IPR035994">
    <property type="entry name" value="Nucleoside_phosphorylase_sf"/>
</dbReference>
<dbReference type="Gene3D" id="3.40.50.1580">
    <property type="entry name" value="Nucleoside phosphorylase domain"/>
    <property type="match status" value="1"/>
</dbReference>
<reference evidence="6" key="1">
    <citation type="submission" date="2020-06" db="EMBL/GenBank/DDBJ databases">
        <title>A chromosome-scale genome assembly of Talaromyces rugulosus W13939.</title>
        <authorList>
            <person name="Wang B."/>
            <person name="Guo L."/>
            <person name="Ye K."/>
            <person name="Wang L."/>
        </authorList>
    </citation>
    <scope>NUCLEOTIDE SEQUENCE [LARGE SCALE GENOMIC DNA]</scope>
    <source>
        <strain evidence="6">W13939</strain>
    </source>
</reference>
<dbReference type="Gene3D" id="2.130.10.10">
    <property type="entry name" value="YVTN repeat-like/Quinoprotein amine dehydrogenase"/>
    <property type="match status" value="2"/>
</dbReference>
<evidence type="ECO:0000256" key="2">
    <source>
        <dbReference type="ARBA" id="ARBA00022737"/>
    </source>
</evidence>
<feature type="repeat" description="WD" evidence="3">
    <location>
        <begin position="1237"/>
        <end position="1268"/>
    </location>
</feature>
<dbReference type="PROSITE" id="PS50294">
    <property type="entry name" value="WD_REPEATS_REGION"/>
    <property type="match status" value="6"/>
</dbReference>
<dbReference type="RefSeq" id="XP_035346346.1">
    <property type="nucleotide sequence ID" value="XM_035490453.1"/>
</dbReference>
<dbReference type="InterPro" id="IPR001680">
    <property type="entry name" value="WD40_rpt"/>
</dbReference>
<dbReference type="PROSITE" id="PS00678">
    <property type="entry name" value="WD_REPEATS_1"/>
    <property type="match status" value="2"/>
</dbReference>